<dbReference type="InterPro" id="IPR000182">
    <property type="entry name" value="GNAT_dom"/>
</dbReference>
<feature type="domain" description="N-acetyltransferase" evidence="3">
    <location>
        <begin position="106"/>
        <end position="251"/>
    </location>
</feature>
<dbReference type="PANTHER" id="PTHR43072">
    <property type="entry name" value="N-ACETYLTRANSFERASE"/>
    <property type="match status" value="1"/>
</dbReference>
<dbReference type="InterPro" id="IPR056935">
    <property type="entry name" value="Rv0428c-like_C"/>
</dbReference>
<accession>A0ABP8L4A5</accession>
<keyword evidence="1" id="KW-0808">Transferase</keyword>
<evidence type="ECO:0000259" key="3">
    <source>
        <dbReference type="PROSITE" id="PS51186"/>
    </source>
</evidence>
<dbReference type="CDD" id="cd04301">
    <property type="entry name" value="NAT_SF"/>
    <property type="match status" value="1"/>
</dbReference>
<reference evidence="5" key="1">
    <citation type="journal article" date="2019" name="Int. J. Syst. Evol. Microbiol.">
        <title>The Global Catalogue of Microorganisms (GCM) 10K type strain sequencing project: providing services to taxonomists for standard genome sequencing and annotation.</title>
        <authorList>
            <consortium name="The Broad Institute Genomics Platform"/>
            <consortium name="The Broad Institute Genome Sequencing Center for Infectious Disease"/>
            <person name="Wu L."/>
            <person name="Ma J."/>
        </authorList>
    </citation>
    <scope>NUCLEOTIDE SEQUENCE [LARGE SCALE GENOMIC DNA]</scope>
    <source>
        <strain evidence="5">JCM 31890</strain>
    </source>
</reference>
<organism evidence="4 5">
    <name type="scientific">Acidovorax lacteus</name>
    <dbReference type="NCBI Taxonomy" id="1924988"/>
    <lineage>
        <taxon>Bacteria</taxon>
        <taxon>Pseudomonadati</taxon>
        <taxon>Pseudomonadota</taxon>
        <taxon>Betaproteobacteria</taxon>
        <taxon>Burkholderiales</taxon>
        <taxon>Comamonadaceae</taxon>
        <taxon>Acidovorax</taxon>
    </lineage>
</organism>
<protein>
    <submittedName>
        <fullName evidence="4">GNAT family N-acetyltransferase</fullName>
    </submittedName>
</protein>
<dbReference type="Pfam" id="PF24553">
    <property type="entry name" value="Rv0428c_C"/>
    <property type="match status" value="1"/>
</dbReference>
<dbReference type="PANTHER" id="PTHR43072:SF51">
    <property type="entry name" value="ABC SUPERFAMILY TRANSPORT PROTEIN"/>
    <property type="match status" value="1"/>
</dbReference>
<dbReference type="Proteomes" id="UP001501788">
    <property type="component" value="Unassembled WGS sequence"/>
</dbReference>
<evidence type="ECO:0000256" key="1">
    <source>
        <dbReference type="ARBA" id="ARBA00022679"/>
    </source>
</evidence>
<evidence type="ECO:0000313" key="4">
    <source>
        <dbReference type="EMBL" id="GAA4421977.1"/>
    </source>
</evidence>
<gene>
    <name evidence="4" type="ORF">GCM10023090_12190</name>
</gene>
<evidence type="ECO:0000256" key="2">
    <source>
        <dbReference type="ARBA" id="ARBA00023315"/>
    </source>
</evidence>
<name>A0ABP8L4A5_9BURK</name>
<sequence>MSPSSTPNLLQVLEECALNAWPAPRTVLHQGWVLRANGGFTKRANAVSALQDQAPWAGMQATAEAHYARLGQPAVFRITALAPAEADAALEQAGYRYFDPSWVMTAPLEAAAPDARVHCAPEPTAPWLDGTAAAQGYAVEAWPLHHATVRAVVPPHVCATLWANGQALGYGLAVCERGWVGLFDLVVLPSARGQGLGTALVRALMDWGRQAGAQAAYLQVRSANPRAQQLYERLGFVPTYRYHYRVPGSRT</sequence>
<dbReference type="EMBL" id="BAABEX010000007">
    <property type="protein sequence ID" value="GAA4421977.1"/>
    <property type="molecule type" value="Genomic_DNA"/>
</dbReference>
<keyword evidence="5" id="KW-1185">Reference proteome</keyword>
<keyword evidence="2" id="KW-0012">Acyltransferase</keyword>
<proteinExistence type="predicted"/>
<evidence type="ECO:0000313" key="5">
    <source>
        <dbReference type="Proteomes" id="UP001501788"/>
    </source>
</evidence>
<dbReference type="SUPFAM" id="SSF55729">
    <property type="entry name" value="Acyl-CoA N-acyltransferases (Nat)"/>
    <property type="match status" value="1"/>
</dbReference>
<dbReference type="InterPro" id="IPR016181">
    <property type="entry name" value="Acyl_CoA_acyltransferase"/>
</dbReference>
<comment type="caution">
    <text evidence="4">The sequence shown here is derived from an EMBL/GenBank/DDBJ whole genome shotgun (WGS) entry which is preliminary data.</text>
</comment>
<dbReference type="RefSeq" id="WP_345062209.1">
    <property type="nucleotide sequence ID" value="NZ_BAABEX010000007.1"/>
</dbReference>
<dbReference type="Gene3D" id="3.40.630.30">
    <property type="match status" value="1"/>
</dbReference>
<dbReference type="PROSITE" id="PS51186">
    <property type="entry name" value="GNAT"/>
    <property type="match status" value="1"/>
</dbReference>